<dbReference type="OrthoDB" id="416253at2759"/>
<dbReference type="SUPFAM" id="SSF51430">
    <property type="entry name" value="NAD(P)-linked oxidoreductase"/>
    <property type="match status" value="1"/>
</dbReference>
<evidence type="ECO:0000313" key="5">
    <source>
        <dbReference type="EMBL" id="CAD7630402.1"/>
    </source>
</evidence>
<dbReference type="PANTHER" id="PTHR43827">
    <property type="entry name" value="2,5-DIKETO-D-GLUCONIC ACID REDUCTASE"/>
    <property type="match status" value="1"/>
</dbReference>
<evidence type="ECO:0000256" key="3">
    <source>
        <dbReference type="ARBA" id="ARBA00023002"/>
    </source>
</evidence>
<dbReference type="GO" id="GO:0016616">
    <property type="term" value="F:oxidoreductase activity, acting on the CH-OH group of donors, NAD or NADP as acceptor"/>
    <property type="evidence" value="ECO:0007669"/>
    <property type="project" value="UniProtKB-ARBA"/>
</dbReference>
<dbReference type="Pfam" id="PF00248">
    <property type="entry name" value="Aldo_ket_red"/>
    <property type="match status" value="1"/>
</dbReference>
<proteinExistence type="inferred from homology"/>
<keyword evidence="6" id="KW-1185">Reference proteome</keyword>
<dbReference type="EMBL" id="CAJPIZ010008073">
    <property type="protein sequence ID" value="CAG2110832.1"/>
    <property type="molecule type" value="Genomic_DNA"/>
</dbReference>
<gene>
    <name evidence="5" type="ORF">OSB1V03_LOCUS10815</name>
</gene>
<dbReference type="Gene3D" id="3.20.20.100">
    <property type="entry name" value="NADP-dependent oxidoreductase domain"/>
    <property type="match status" value="1"/>
</dbReference>
<dbReference type="InterPro" id="IPR018170">
    <property type="entry name" value="Aldo/ket_reductase_CS"/>
</dbReference>
<dbReference type="AlphaFoldDB" id="A0A7R9Q3T0"/>
<keyword evidence="3" id="KW-0560">Oxidoreductase</keyword>
<name>A0A7R9Q3T0_9ACAR</name>
<feature type="non-terminal residue" evidence="5">
    <location>
        <position position="1"/>
    </location>
</feature>
<evidence type="ECO:0000313" key="6">
    <source>
        <dbReference type="Proteomes" id="UP000759131"/>
    </source>
</evidence>
<dbReference type="PANTHER" id="PTHR43827:SF3">
    <property type="entry name" value="NADP-DEPENDENT OXIDOREDUCTASE DOMAIN-CONTAINING PROTEIN"/>
    <property type="match status" value="1"/>
</dbReference>
<evidence type="ECO:0000259" key="4">
    <source>
        <dbReference type="Pfam" id="PF00248"/>
    </source>
</evidence>
<sequence length="83" mass="9303">MKAKQSYGLIQLNNGQLIPNLGLGTWTMDDEQATSAVKEAVSVGYRHIDTAWRYNNEVGVGLALKELFDTKQISREEIFITSK</sequence>
<evidence type="ECO:0000256" key="2">
    <source>
        <dbReference type="ARBA" id="ARBA00022857"/>
    </source>
</evidence>
<dbReference type="InterPro" id="IPR036812">
    <property type="entry name" value="NAD(P)_OxRdtase_dom_sf"/>
</dbReference>
<dbReference type="InterPro" id="IPR023210">
    <property type="entry name" value="NADP_OxRdtase_dom"/>
</dbReference>
<organism evidence="5">
    <name type="scientific">Medioppia subpectinata</name>
    <dbReference type="NCBI Taxonomy" id="1979941"/>
    <lineage>
        <taxon>Eukaryota</taxon>
        <taxon>Metazoa</taxon>
        <taxon>Ecdysozoa</taxon>
        <taxon>Arthropoda</taxon>
        <taxon>Chelicerata</taxon>
        <taxon>Arachnida</taxon>
        <taxon>Acari</taxon>
        <taxon>Acariformes</taxon>
        <taxon>Sarcoptiformes</taxon>
        <taxon>Oribatida</taxon>
        <taxon>Brachypylina</taxon>
        <taxon>Oppioidea</taxon>
        <taxon>Oppiidae</taxon>
        <taxon>Medioppia</taxon>
    </lineage>
</organism>
<dbReference type="PROSITE" id="PS00798">
    <property type="entry name" value="ALDOKETO_REDUCTASE_1"/>
    <property type="match status" value="1"/>
</dbReference>
<dbReference type="Proteomes" id="UP000759131">
    <property type="component" value="Unassembled WGS sequence"/>
</dbReference>
<protein>
    <recommendedName>
        <fullName evidence="4">NADP-dependent oxidoreductase domain-containing protein</fullName>
    </recommendedName>
</protein>
<comment type="similarity">
    <text evidence="1">Belongs to the aldo/keto reductase family.</text>
</comment>
<accession>A0A7R9Q3T0</accession>
<dbReference type="InterPro" id="IPR020471">
    <property type="entry name" value="AKR"/>
</dbReference>
<evidence type="ECO:0000256" key="1">
    <source>
        <dbReference type="ARBA" id="ARBA00007905"/>
    </source>
</evidence>
<keyword evidence="2" id="KW-0521">NADP</keyword>
<dbReference type="EMBL" id="OC862648">
    <property type="protein sequence ID" value="CAD7630402.1"/>
    <property type="molecule type" value="Genomic_DNA"/>
</dbReference>
<reference evidence="5" key="1">
    <citation type="submission" date="2020-11" db="EMBL/GenBank/DDBJ databases">
        <authorList>
            <person name="Tran Van P."/>
        </authorList>
    </citation>
    <scope>NUCLEOTIDE SEQUENCE</scope>
</reference>
<feature type="domain" description="NADP-dependent oxidoreductase" evidence="4">
    <location>
        <begin position="21"/>
        <end position="83"/>
    </location>
</feature>